<dbReference type="STRING" id="1189619.pgond44_07200"/>
<evidence type="ECO:0000313" key="1">
    <source>
        <dbReference type="EMBL" id="EMY81619.1"/>
    </source>
</evidence>
<dbReference type="EMBL" id="APLF01000005">
    <property type="protein sequence ID" value="EMY81619.1"/>
    <property type="molecule type" value="Genomic_DNA"/>
</dbReference>
<evidence type="ECO:0000313" key="2">
    <source>
        <dbReference type="Proteomes" id="UP000012317"/>
    </source>
</evidence>
<comment type="caution">
    <text evidence="1">The sequence shown here is derived from an EMBL/GenBank/DDBJ whole genome shotgun (WGS) entry which is preliminary data.</text>
</comment>
<dbReference type="AlphaFoldDB" id="N1WWW0"/>
<accession>N1WWW0</accession>
<dbReference type="eggNOG" id="COG0657">
    <property type="taxonomic scope" value="Bacteria"/>
</dbReference>
<protein>
    <submittedName>
        <fullName evidence="1">Carboxylesterase type B</fullName>
    </submittedName>
</protein>
<keyword evidence="2" id="KW-1185">Reference proteome</keyword>
<reference evidence="1 2" key="1">
    <citation type="journal article" date="2014" name="Genome Biol. Evol.">
        <title>Extensive gene acquisition in the extremely psychrophilic bacterial species Psychroflexus torquis and the link to sea-ice ecosystem specialism.</title>
        <authorList>
            <person name="Feng S."/>
            <person name="Powell S.M."/>
            <person name="Wilson R."/>
            <person name="Bowman J.P."/>
        </authorList>
    </citation>
    <scope>NUCLEOTIDE SEQUENCE [LARGE SCALE GENOMIC DNA]</scope>
    <source>
        <strain evidence="1 2">ACAM 44</strain>
    </source>
</reference>
<name>N1WWW0_9FLAO</name>
<dbReference type="Proteomes" id="UP000012317">
    <property type="component" value="Unassembled WGS sequence"/>
</dbReference>
<proteinExistence type="predicted"/>
<gene>
    <name evidence="1" type="ORF">pgond44_07200</name>
</gene>
<sequence>MILRVANQKFIEQTGYSLSNIKGVTTIDTEGYNVRSKVMEGSQIYINAFGTVEQENIDASPLFNVSTSTDNPMFFIAKRGSASRIEIADMFIQELHNNNIETYQINGSEYDPNGINNAIGNLGETTITSPLIAFFERCFE</sequence>
<dbReference type="RefSeq" id="WP_003439035.1">
    <property type="nucleotide sequence ID" value="NZ_APLF01000005.1"/>
</dbReference>
<organism evidence="1 2">
    <name type="scientific">Psychroflexus gondwanensis ACAM 44</name>
    <dbReference type="NCBI Taxonomy" id="1189619"/>
    <lineage>
        <taxon>Bacteria</taxon>
        <taxon>Pseudomonadati</taxon>
        <taxon>Bacteroidota</taxon>
        <taxon>Flavobacteriia</taxon>
        <taxon>Flavobacteriales</taxon>
        <taxon>Flavobacteriaceae</taxon>
        <taxon>Psychroflexus</taxon>
    </lineage>
</organism>